<sequence>MAKSEVGGNNSGNSGLNNEKAEKIPLKLILVSGRTYEFKNFTAATTAGELINLIYHGRFIHGSVTLGALHLPAGTSTVYFK</sequence>
<organism evidence="2 3">
    <name type="scientific">Meloidogyne hapla</name>
    <name type="common">Root-knot nematode worm</name>
    <dbReference type="NCBI Taxonomy" id="6305"/>
    <lineage>
        <taxon>Eukaryota</taxon>
        <taxon>Metazoa</taxon>
        <taxon>Ecdysozoa</taxon>
        <taxon>Nematoda</taxon>
        <taxon>Chromadorea</taxon>
        <taxon>Rhabditida</taxon>
        <taxon>Tylenchina</taxon>
        <taxon>Tylenchomorpha</taxon>
        <taxon>Tylenchoidea</taxon>
        <taxon>Meloidogynidae</taxon>
        <taxon>Meloidogyninae</taxon>
        <taxon>Meloidogyne</taxon>
    </lineage>
</organism>
<dbReference type="InterPro" id="IPR029071">
    <property type="entry name" value="Ubiquitin-like_domsf"/>
</dbReference>
<reference evidence="3" key="1">
    <citation type="submission" date="2016-11" db="UniProtKB">
        <authorList>
            <consortium name="WormBaseParasite"/>
        </authorList>
    </citation>
    <scope>IDENTIFICATION</scope>
</reference>
<dbReference type="SUPFAM" id="SSF54236">
    <property type="entry name" value="Ubiquitin-like"/>
    <property type="match status" value="1"/>
</dbReference>
<feature type="domain" description="UBL3-like ubiquitin" evidence="1">
    <location>
        <begin position="51"/>
        <end position="76"/>
    </location>
</feature>
<evidence type="ECO:0000259" key="1">
    <source>
        <dbReference type="Pfam" id="PF13881"/>
    </source>
</evidence>
<dbReference type="WBParaSite" id="MhA1_Contig134.frz3.gene30">
    <property type="protein sequence ID" value="MhA1_Contig134.frz3.gene30"/>
    <property type="gene ID" value="MhA1_Contig134.frz3.gene30"/>
</dbReference>
<accession>A0A1I8B3F2</accession>
<protein>
    <submittedName>
        <fullName evidence="3">ATP-dependent DNA helicase RecG</fullName>
    </submittedName>
</protein>
<proteinExistence type="predicted"/>
<keyword evidence="2" id="KW-1185">Reference proteome</keyword>
<dbReference type="InterPro" id="IPR039540">
    <property type="entry name" value="UBL3-like_ubiquitin_dom"/>
</dbReference>
<evidence type="ECO:0000313" key="2">
    <source>
        <dbReference type="Proteomes" id="UP000095281"/>
    </source>
</evidence>
<evidence type="ECO:0000313" key="3">
    <source>
        <dbReference type="WBParaSite" id="MhA1_Contig134.frz3.gene30"/>
    </source>
</evidence>
<dbReference type="Pfam" id="PF13881">
    <property type="entry name" value="Rad60-SLD_2"/>
    <property type="match status" value="1"/>
</dbReference>
<dbReference type="AlphaFoldDB" id="A0A1I8B3F2"/>
<name>A0A1I8B3F2_MELHA</name>
<dbReference type="Proteomes" id="UP000095281">
    <property type="component" value="Unplaced"/>
</dbReference>